<dbReference type="PANTHER" id="PTHR38107">
    <property type="match status" value="1"/>
</dbReference>
<comment type="caution">
    <text evidence="7">The sequence shown here is derived from an EMBL/GenBank/DDBJ whole genome shotgun (WGS) entry which is preliminary data.</text>
</comment>
<sequence length="164" mass="18224">MRARIVVTALSLSATGFVGLMLSEGYTDTAVRPTPLDVPTIGFGTTGGVKLGDRTTPPQALERALRDITQFEGALKRCVKVPLHQAEYDLYVDFSYNVGATQFCGSRLVKKLNAQDYRSACEEFPRWKYHKGFDCSTPGNRICAGLWNRRLDAREKCLAAQQED</sequence>
<dbReference type="InterPro" id="IPR023346">
    <property type="entry name" value="Lysozyme-like_dom_sf"/>
</dbReference>
<dbReference type="RefSeq" id="WP_169119584.1">
    <property type="nucleotide sequence ID" value="NZ_WTVG02000039.1"/>
</dbReference>
<gene>
    <name evidence="7" type="ORF">GO606_16340</name>
</gene>
<dbReference type="Proteomes" id="UP000615989">
    <property type="component" value="Unassembled WGS sequence"/>
</dbReference>
<organism evidence="7 8">
    <name type="scientific">Aromatoleum anaerobium</name>
    <dbReference type="NCBI Taxonomy" id="182180"/>
    <lineage>
        <taxon>Bacteria</taxon>
        <taxon>Pseudomonadati</taxon>
        <taxon>Pseudomonadota</taxon>
        <taxon>Betaproteobacteria</taxon>
        <taxon>Rhodocyclales</taxon>
        <taxon>Rhodocyclaceae</taxon>
        <taxon>Aromatoleum</taxon>
    </lineage>
</organism>
<dbReference type="InterPro" id="IPR023347">
    <property type="entry name" value="Lysozyme_dom_sf"/>
</dbReference>
<keyword evidence="8" id="KW-1185">Reference proteome</keyword>
<dbReference type="Gene3D" id="1.10.530.40">
    <property type="match status" value="1"/>
</dbReference>
<dbReference type="PANTHER" id="PTHR38107:SF3">
    <property type="entry name" value="LYSOZYME RRRD-RELATED"/>
    <property type="match status" value="1"/>
</dbReference>
<keyword evidence="3 6" id="KW-0081">Bacteriolytic enzyme</keyword>
<dbReference type="CDD" id="cd16901">
    <property type="entry name" value="lyz_P1"/>
    <property type="match status" value="1"/>
</dbReference>
<dbReference type="InterPro" id="IPR051018">
    <property type="entry name" value="Bacteriophage_GH24"/>
</dbReference>
<evidence type="ECO:0000256" key="3">
    <source>
        <dbReference type="ARBA" id="ARBA00022638"/>
    </source>
</evidence>
<keyword evidence="5 6" id="KW-0326">Glycosidase</keyword>
<evidence type="ECO:0000313" key="8">
    <source>
        <dbReference type="Proteomes" id="UP000615989"/>
    </source>
</evidence>
<dbReference type="EMBL" id="WTVG01000061">
    <property type="protein sequence ID" value="NMG26256.1"/>
    <property type="molecule type" value="Genomic_DNA"/>
</dbReference>
<dbReference type="Pfam" id="PF00959">
    <property type="entry name" value="Phage_lysozyme"/>
    <property type="match status" value="1"/>
</dbReference>
<evidence type="ECO:0000256" key="4">
    <source>
        <dbReference type="ARBA" id="ARBA00022801"/>
    </source>
</evidence>
<keyword evidence="4 6" id="KW-0378">Hydrolase</keyword>
<evidence type="ECO:0000256" key="1">
    <source>
        <dbReference type="ARBA" id="ARBA00000632"/>
    </source>
</evidence>
<evidence type="ECO:0000256" key="2">
    <source>
        <dbReference type="ARBA" id="ARBA00022529"/>
    </source>
</evidence>
<reference evidence="7" key="1">
    <citation type="submission" date="2019-12" db="EMBL/GenBank/DDBJ databases">
        <title>Comparative genomics gives insights into the taxonomy of the Azoarcus-Aromatoleum group and reveals separate origins of nif in the plant-associated Azoarcus and non-plant-associated Aromatoleum sub-groups.</title>
        <authorList>
            <person name="Lafos M."/>
            <person name="Maluk M."/>
            <person name="Batista M."/>
            <person name="Junghare M."/>
            <person name="Carmona M."/>
            <person name="Faoro H."/>
            <person name="Cruz L.M."/>
            <person name="Battistoni F."/>
            <person name="De Souza E."/>
            <person name="Pedrosa F."/>
            <person name="Chen W.-M."/>
            <person name="Poole P.S."/>
            <person name="Dixon R.A."/>
            <person name="James E.K."/>
        </authorList>
    </citation>
    <scope>NUCLEOTIDE SEQUENCE</scope>
    <source>
        <strain evidence="7">LuFRes1</strain>
    </source>
</reference>
<comment type="catalytic activity">
    <reaction evidence="1 6">
        <text>Hydrolysis of (1-&gt;4)-beta-linkages between N-acetylmuramic acid and N-acetyl-D-glucosamine residues in a peptidoglycan and between N-acetyl-D-glucosamine residues in chitodextrins.</text>
        <dbReference type="EC" id="3.2.1.17"/>
    </reaction>
</comment>
<dbReference type="HAMAP" id="MF_04110">
    <property type="entry name" value="ENDOLYSIN_T4"/>
    <property type="match status" value="1"/>
</dbReference>
<dbReference type="SUPFAM" id="SSF53955">
    <property type="entry name" value="Lysozyme-like"/>
    <property type="match status" value="1"/>
</dbReference>
<proteinExistence type="inferred from homology"/>
<accession>A0ABX1PPC7</accession>
<dbReference type="InterPro" id="IPR002196">
    <property type="entry name" value="Glyco_hydro_24"/>
</dbReference>
<dbReference type="EC" id="3.2.1.17" evidence="6"/>
<evidence type="ECO:0000256" key="5">
    <source>
        <dbReference type="ARBA" id="ARBA00023295"/>
    </source>
</evidence>
<evidence type="ECO:0000313" key="7">
    <source>
        <dbReference type="EMBL" id="NMG26256.1"/>
    </source>
</evidence>
<keyword evidence="2 6" id="KW-0929">Antimicrobial</keyword>
<dbReference type="InterPro" id="IPR034690">
    <property type="entry name" value="Endolysin_T4_type"/>
</dbReference>
<protein>
    <recommendedName>
        <fullName evidence="6">Lysozyme</fullName>
        <ecNumber evidence="6">3.2.1.17</ecNumber>
    </recommendedName>
</protein>
<comment type="similarity">
    <text evidence="6">Belongs to the glycosyl hydrolase 24 family.</text>
</comment>
<evidence type="ECO:0000256" key="6">
    <source>
        <dbReference type="RuleBase" id="RU003788"/>
    </source>
</evidence>
<name>A0ABX1PPC7_9RHOO</name>
<dbReference type="GO" id="GO:0016787">
    <property type="term" value="F:hydrolase activity"/>
    <property type="evidence" value="ECO:0007669"/>
    <property type="project" value="UniProtKB-KW"/>
</dbReference>